<proteinExistence type="predicted"/>
<dbReference type="NCBIfam" id="TIGR01643">
    <property type="entry name" value="YD_repeat_2x"/>
    <property type="match status" value="1"/>
</dbReference>
<dbReference type="InterPro" id="IPR050708">
    <property type="entry name" value="T6SS_VgrG/RHS"/>
</dbReference>
<dbReference type="PANTHER" id="PTHR32305:SF15">
    <property type="entry name" value="PROTEIN RHSA-RELATED"/>
    <property type="match status" value="1"/>
</dbReference>
<name>A0ABR2X3Z9_9FUNG</name>
<keyword evidence="2" id="KW-1133">Transmembrane helix</keyword>
<reference evidence="4 5" key="1">
    <citation type="submission" date="2023-04" db="EMBL/GenBank/DDBJ databases">
        <title>Genome of Basidiobolus ranarum AG-B5.</title>
        <authorList>
            <person name="Stajich J.E."/>
            <person name="Carter-House D."/>
            <person name="Gryganskyi A."/>
        </authorList>
    </citation>
    <scope>NUCLEOTIDE SEQUENCE [LARGE SCALE GENOMIC DNA]</scope>
    <source>
        <strain evidence="4 5">AG-B5</strain>
    </source>
</reference>
<dbReference type="Proteomes" id="UP001479436">
    <property type="component" value="Unassembled WGS sequence"/>
</dbReference>
<dbReference type="PANTHER" id="PTHR32305">
    <property type="match status" value="1"/>
</dbReference>
<dbReference type="Gene3D" id="2.180.10.10">
    <property type="entry name" value="RHS repeat-associated core"/>
    <property type="match status" value="1"/>
</dbReference>
<dbReference type="InterPro" id="IPR031325">
    <property type="entry name" value="RHS_repeat"/>
</dbReference>
<keyword evidence="2" id="KW-0812">Transmembrane</keyword>
<feature type="transmembrane region" description="Helical" evidence="2">
    <location>
        <begin position="559"/>
        <end position="584"/>
    </location>
</feature>
<evidence type="ECO:0000256" key="2">
    <source>
        <dbReference type="SAM" id="Phobius"/>
    </source>
</evidence>
<feature type="transmembrane region" description="Helical" evidence="2">
    <location>
        <begin position="596"/>
        <end position="620"/>
    </location>
</feature>
<evidence type="ECO:0000313" key="5">
    <source>
        <dbReference type="Proteomes" id="UP001479436"/>
    </source>
</evidence>
<dbReference type="EMBL" id="JASJQH010000022">
    <property type="protein sequence ID" value="KAK9768367.1"/>
    <property type="molecule type" value="Genomic_DNA"/>
</dbReference>
<protein>
    <recommendedName>
        <fullName evidence="3">Teneurin-like YD-shell domain-containing protein</fullName>
    </recommendedName>
</protein>
<feature type="transmembrane region" description="Helical" evidence="2">
    <location>
        <begin position="532"/>
        <end position="552"/>
    </location>
</feature>
<sequence length="787" mass="86673">MILCTDPGNKKESRSYNTSGRVTRVIDDYRGEVNRKYDLANNLVEETNAVGETMHYQYDAKGRVLQAEGHNGETIIYEYDNSGTDNLLSVTKKQSPDDKCYESKRTFEYDILGRPTAVTLYLSDDESYRTSLAYDWQDQLVQKTLPDTTVISQEFSGALLLSTNMKGIFGKVSTSYTDYNAFEKPEEWKLNGQGSTKADFSYKADYDMKGFPSSYALSTAPSLLVQNNYTYNDNDQLSLVLEQVSKDRSEYTYAAGRLFSSQHGGGDTNKYSYDLSGNLVEKGGLTFTYDSKKVTGNKGDKNVIAVTYDDVGRMVQRSANGTDYAYKYNDFGNIKIITNQKTQAIAKISSDHQGHTLVRSLPDGTREILISKDFEILIGRDKSRRIRRRIYSPDRLLATIRTDYLPKTSSSPQTEMHSMEVFFTDTKGNVTHAFEQDGKLRRRSKYDDFGLSTTSDDGDDSTTYEGRSYDGLTGLLDFGSRWYDPLLGRFTVPDNILDETALKRQDGINRYAFENNDPINHIDPTGNISKNAVWGILASVALIGASLLLSAATAGAFSGVAAILIGGVIGGLMGAGLAGLSYSWSHRDEQSSDKFWGGWLVSAGIGFGTGFVTGALGAWISNLVSVGRLVEAAKSVVTLIRVNQTAQNINRVATIMSIGGRALASSFASVVSKVSSNYIDQKYYGKNSDLWDGWYTAAAMGFVSGAALAGASDYYDAAGKERLNAAWDLVKKSREYKCENVFNEPGVWESFFRNSNASQSIPLIPGQAVSDGVKFGSGLIPHKNPFM</sequence>
<dbReference type="InterPro" id="IPR056823">
    <property type="entry name" value="TEN-like_YD-shell"/>
</dbReference>
<dbReference type="NCBIfam" id="TIGR03696">
    <property type="entry name" value="Rhs_assc_core"/>
    <property type="match status" value="1"/>
</dbReference>
<evidence type="ECO:0000313" key="4">
    <source>
        <dbReference type="EMBL" id="KAK9768367.1"/>
    </source>
</evidence>
<comment type="caution">
    <text evidence="4">The sequence shown here is derived from an EMBL/GenBank/DDBJ whole genome shotgun (WGS) entry which is preliminary data.</text>
</comment>
<dbReference type="InterPro" id="IPR006530">
    <property type="entry name" value="YD"/>
</dbReference>
<dbReference type="Pfam" id="PF05593">
    <property type="entry name" value="RHS_repeat"/>
    <property type="match status" value="1"/>
</dbReference>
<dbReference type="Pfam" id="PF25023">
    <property type="entry name" value="TEN_YD-shell"/>
    <property type="match status" value="1"/>
</dbReference>
<gene>
    <name evidence="4" type="ORF">K7432_001094</name>
</gene>
<accession>A0ABR2X3Z9</accession>
<keyword evidence="5" id="KW-1185">Reference proteome</keyword>
<keyword evidence="2" id="KW-0472">Membrane</keyword>
<feature type="domain" description="Teneurin-like YD-shell" evidence="3">
    <location>
        <begin position="422"/>
        <end position="519"/>
    </location>
</feature>
<dbReference type="InterPro" id="IPR022385">
    <property type="entry name" value="Rhs_assc_core"/>
</dbReference>
<evidence type="ECO:0000256" key="1">
    <source>
        <dbReference type="ARBA" id="ARBA00022737"/>
    </source>
</evidence>
<evidence type="ECO:0000259" key="3">
    <source>
        <dbReference type="Pfam" id="PF25023"/>
    </source>
</evidence>
<organism evidence="4 5">
    <name type="scientific">Basidiobolus ranarum</name>
    <dbReference type="NCBI Taxonomy" id="34480"/>
    <lineage>
        <taxon>Eukaryota</taxon>
        <taxon>Fungi</taxon>
        <taxon>Fungi incertae sedis</taxon>
        <taxon>Zoopagomycota</taxon>
        <taxon>Entomophthoromycotina</taxon>
        <taxon>Basidiobolomycetes</taxon>
        <taxon>Basidiobolales</taxon>
        <taxon>Basidiobolaceae</taxon>
        <taxon>Basidiobolus</taxon>
    </lineage>
</organism>
<keyword evidence="1" id="KW-0677">Repeat</keyword>